<evidence type="ECO:0000256" key="7">
    <source>
        <dbReference type="ARBA" id="ARBA00022722"/>
    </source>
</evidence>
<comment type="similarity">
    <text evidence="4">Belongs to the HARBI1 family.</text>
</comment>
<comment type="subcellular location">
    <subcellularLocation>
        <location evidence="3">Cytoplasm</location>
    </subcellularLocation>
    <subcellularLocation>
        <location evidence="2">Nucleus</location>
    </subcellularLocation>
</comment>
<evidence type="ECO:0000256" key="3">
    <source>
        <dbReference type="ARBA" id="ARBA00004496"/>
    </source>
</evidence>
<dbReference type="InterPro" id="IPR026103">
    <property type="entry name" value="HARBI1_animal"/>
</dbReference>
<dbReference type="GO" id="GO:0046872">
    <property type="term" value="F:metal ion binding"/>
    <property type="evidence" value="ECO:0007669"/>
    <property type="project" value="UniProtKB-KW"/>
</dbReference>
<dbReference type="InParanoid" id="A0A673Y676"/>
<organism evidence="14 15">
    <name type="scientific">Salmo trutta</name>
    <name type="common">Brown trout</name>
    <dbReference type="NCBI Taxonomy" id="8032"/>
    <lineage>
        <taxon>Eukaryota</taxon>
        <taxon>Metazoa</taxon>
        <taxon>Chordata</taxon>
        <taxon>Craniata</taxon>
        <taxon>Vertebrata</taxon>
        <taxon>Euteleostomi</taxon>
        <taxon>Actinopterygii</taxon>
        <taxon>Neopterygii</taxon>
        <taxon>Teleostei</taxon>
        <taxon>Protacanthopterygii</taxon>
        <taxon>Salmoniformes</taxon>
        <taxon>Salmonidae</taxon>
        <taxon>Salmoninae</taxon>
        <taxon>Salmo</taxon>
    </lineage>
</organism>
<dbReference type="Ensembl" id="ENSSTUT00000031330.1">
    <property type="protein sequence ID" value="ENSSTUP00000029944.1"/>
    <property type="gene ID" value="ENSSTUG00000012931.1"/>
</dbReference>
<keyword evidence="6" id="KW-0963">Cytoplasm</keyword>
<dbReference type="GO" id="GO:0005634">
    <property type="term" value="C:nucleus"/>
    <property type="evidence" value="ECO:0007669"/>
    <property type="project" value="UniProtKB-SubCell"/>
</dbReference>
<evidence type="ECO:0000256" key="10">
    <source>
        <dbReference type="ARBA" id="ARBA00023242"/>
    </source>
</evidence>
<proteinExistence type="inferred from homology"/>
<dbReference type="GO" id="GO:0004518">
    <property type="term" value="F:nuclease activity"/>
    <property type="evidence" value="ECO:0007669"/>
    <property type="project" value="UniProtKB-KW"/>
</dbReference>
<evidence type="ECO:0000256" key="2">
    <source>
        <dbReference type="ARBA" id="ARBA00004123"/>
    </source>
</evidence>
<feature type="domain" description="DDE Tnp4" evidence="13">
    <location>
        <begin position="136"/>
        <end position="283"/>
    </location>
</feature>
<evidence type="ECO:0000256" key="1">
    <source>
        <dbReference type="ARBA" id="ARBA00001968"/>
    </source>
</evidence>
<dbReference type="AlphaFoldDB" id="A0A673Y676"/>
<dbReference type="PANTHER" id="PTHR22930:SF267">
    <property type="entry name" value="NUCLEASE HARBI1-RELATED"/>
    <property type="match status" value="1"/>
</dbReference>
<dbReference type="FunCoup" id="A0A673Y676">
    <property type="interactions" value="18"/>
</dbReference>
<evidence type="ECO:0000256" key="11">
    <source>
        <dbReference type="ARBA" id="ARBA00030126"/>
    </source>
</evidence>
<keyword evidence="7" id="KW-0540">Nuclease</keyword>
<dbReference type="GeneTree" id="ENSGT00940000154348"/>
<name>A0A673Y676_SALTR</name>
<dbReference type="GO" id="GO:0005737">
    <property type="term" value="C:cytoplasm"/>
    <property type="evidence" value="ECO:0007669"/>
    <property type="project" value="UniProtKB-SubCell"/>
</dbReference>
<evidence type="ECO:0000313" key="14">
    <source>
        <dbReference type="Ensembl" id="ENSSTUP00000029944.1"/>
    </source>
</evidence>
<reference evidence="14" key="2">
    <citation type="submission" date="2025-09" db="UniProtKB">
        <authorList>
            <consortium name="Ensembl"/>
        </authorList>
    </citation>
    <scope>IDENTIFICATION</scope>
</reference>
<dbReference type="OMA" id="HTIAEFP"/>
<dbReference type="InterPro" id="IPR045249">
    <property type="entry name" value="HARBI1-like"/>
</dbReference>
<evidence type="ECO:0000256" key="4">
    <source>
        <dbReference type="ARBA" id="ARBA00006958"/>
    </source>
</evidence>
<protein>
    <recommendedName>
        <fullName evidence="5">Putative nuclease HARBI1</fullName>
    </recommendedName>
    <alternativeName>
        <fullName evidence="11">Harbinger transposase-derived nuclease</fullName>
    </alternativeName>
</protein>
<evidence type="ECO:0000256" key="6">
    <source>
        <dbReference type="ARBA" id="ARBA00022490"/>
    </source>
</evidence>
<evidence type="ECO:0000313" key="15">
    <source>
        <dbReference type="Proteomes" id="UP000472277"/>
    </source>
</evidence>
<evidence type="ECO:0000259" key="13">
    <source>
        <dbReference type="Pfam" id="PF13359"/>
    </source>
</evidence>
<dbReference type="PRINTS" id="PR02086">
    <property type="entry name" value="PUTNUCHARBI1"/>
</dbReference>
<evidence type="ECO:0000256" key="5">
    <source>
        <dbReference type="ARBA" id="ARBA00015519"/>
    </source>
</evidence>
<accession>A0A673Y676</accession>
<keyword evidence="10" id="KW-0539">Nucleus</keyword>
<comment type="cofactor">
    <cofactor evidence="1">
        <name>a divalent metal cation</name>
        <dbReference type="ChEBI" id="CHEBI:60240"/>
    </cofactor>
</comment>
<keyword evidence="15" id="KW-1185">Reference proteome</keyword>
<keyword evidence="8" id="KW-0479">Metal-binding</keyword>
<comment type="function">
    <text evidence="12">Transposase-derived protein that may have nuclease activity. Does not have transposase activity.</text>
</comment>
<evidence type="ECO:0000256" key="12">
    <source>
        <dbReference type="ARBA" id="ARBA00045850"/>
    </source>
</evidence>
<dbReference type="Proteomes" id="UP000472277">
    <property type="component" value="Chromosome 4"/>
</dbReference>
<evidence type="ECO:0000256" key="9">
    <source>
        <dbReference type="ARBA" id="ARBA00022801"/>
    </source>
</evidence>
<dbReference type="Pfam" id="PF13359">
    <property type="entry name" value="DDE_Tnp_4"/>
    <property type="match status" value="1"/>
</dbReference>
<dbReference type="InterPro" id="IPR027806">
    <property type="entry name" value="HARBI1_dom"/>
</dbReference>
<keyword evidence="9" id="KW-0378">Hydrolase</keyword>
<evidence type="ECO:0000256" key="8">
    <source>
        <dbReference type="ARBA" id="ARBA00022723"/>
    </source>
</evidence>
<reference evidence="14" key="1">
    <citation type="submission" date="2025-08" db="UniProtKB">
        <authorList>
            <consortium name="Ensembl"/>
        </authorList>
    </citation>
    <scope>IDENTIFICATION</scope>
</reference>
<sequence length="288" mass="31979">PLIPDLLGEQTSIPVESVQSVVLVLGWNRSFYILLYLCNQLSPVMERETKHTYAIPMQSQVLSPLGFLATGAFQREIADCSGSSQPPMSRILPAVLHGIISMTPQYIQFLYTAAQQARVKRDFHTIAEFPNVVGAIDCTHIAIKTPSLNELNFVNRKGFHSVNVQVICDSHLALLNVVAKQPVSLNLHEGVVEDGWLIGDQGYPLKTWLMTPLTNPSNQQEARYNQAHARTRTTVERTIGLLKGHWLCLSGTGGTLEESLCPPPVAFISLLWIIFLCCCMFSNQTMSF</sequence>
<dbReference type="GO" id="GO:0016787">
    <property type="term" value="F:hydrolase activity"/>
    <property type="evidence" value="ECO:0007669"/>
    <property type="project" value="UniProtKB-KW"/>
</dbReference>
<dbReference type="PANTHER" id="PTHR22930">
    <property type="match status" value="1"/>
</dbReference>